<dbReference type="AlphaFoldDB" id="A0A8H7D2X0"/>
<organism evidence="2 3">
    <name type="scientific">Mycena venus</name>
    <dbReference type="NCBI Taxonomy" id="2733690"/>
    <lineage>
        <taxon>Eukaryota</taxon>
        <taxon>Fungi</taxon>
        <taxon>Dikarya</taxon>
        <taxon>Basidiomycota</taxon>
        <taxon>Agaricomycotina</taxon>
        <taxon>Agaricomycetes</taxon>
        <taxon>Agaricomycetidae</taxon>
        <taxon>Agaricales</taxon>
        <taxon>Marasmiineae</taxon>
        <taxon>Mycenaceae</taxon>
        <taxon>Mycena</taxon>
    </lineage>
</organism>
<feature type="compositionally biased region" description="Polar residues" evidence="1">
    <location>
        <begin position="19"/>
        <end position="39"/>
    </location>
</feature>
<dbReference type="EMBL" id="JACAZI010000007">
    <property type="protein sequence ID" value="KAF7357056.1"/>
    <property type="molecule type" value="Genomic_DNA"/>
</dbReference>
<keyword evidence="3" id="KW-1185">Reference proteome</keyword>
<sequence>MSDGELDDLYQEVWAGFTGPTSPNGTRITSDDVPQTATLDSPMLPDEYSTFSTYSHGSLPARVMSASSMTSSSESSVIQSNGTTYTQGSVPSRALSASSVASSANSSLAAQSSGSSGGKAVRPLPRPPSPSPGAAASAPPTLPQPLPAQTLEPPPLPPKAF</sequence>
<reference evidence="2" key="1">
    <citation type="submission" date="2020-05" db="EMBL/GenBank/DDBJ databases">
        <title>Mycena genomes resolve the evolution of fungal bioluminescence.</title>
        <authorList>
            <person name="Tsai I.J."/>
        </authorList>
    </citation>
    <scope>NUCLEOTIDE SEQUENCE</scope>
    <source>
        <strain evidence="2">CCC161011</strain>
    </source>
</reference>
<name>A0A8H7D2X0_9AGAR</name>
<evidence type="ECO:0000313" key="3">
    <source>
        <dbReference type="Proteomes" id="UP000620124"/>
    </source>
</evidence>
<evidence type="ECO:0000256" key="1">
    <source>
        <dbReference type="SAM" id="MobiDB-lite"/>
    </source>
</evidence>
<gene>
    <name evidence="2" type="ORF">MVEN_01042400</name>
</gene>
<protein>
    <submittedName>
        <fullName evidence="2">Uncharacterized protein</fullName>
    </submittedName>
</protein>
<proteinExistence type="predicted"/>
<comment type="caution">
    <text evidence="2">The sequence shown here is derived from an EMBL/GenBank/DDBJ whole genome shotgun (WGS) entry which is preliminary data.</text>
</comment>
<feature type="compositionally biased region" description="Low complexity" evidence="1">
    <location>
        <begin position="88"/>
        <end position="123"/>
    </location>
</feature>
<feature type="compositionally biased region" description="Low complexity" evidence="1">
    <location>
        <begin position="65"/>
        <end position="80"/>
    </location>
</feature>
<accession>A0A8H7D2X0</accession>
<feature type="region of interest" description="Disordered" evidence="1">
    <location>
        <begin position="15"/>
        <end position="44"/>
    </location>
</feature>
<feature type="region of interest" description="Disordered" evidence="1">
    <location>
        <begin position="63"/>
        <end position="161"/>
    </location>
</feature>
<feature type="compositionally biased region" description="Pro residues" evidence="1">
    <location>
        <begin position="140"/>
        <end position="161"/>
    </location>
</feature>
<dbReference type="Proteomes" id="UP000620124">
    <property type="component" value="Unassembled WGS sequence"/>
</dbReference>
<evidence type="ECO:0000313" key="2">
    <source>
        <dbReference type="EMBL" id="KAF7357056.1"/>
    </source>
</evidence>